<organism evidence="1 2">
    <name type="scientific">Penicillium desertorum</name>
    <dbReference type="NCBI Taxonomy" id="1303715"/>
    <lineage>
        <taxon>Eukaryota</taxon>
        <taxon>Fungi</taxon>
        <taxon>Dikarya</taxon>
        <taxon>Ascomycota</taxon>
        <taxon>Pezizomycotina</taxon>
        <taxon>Eurotiomycetes</taxon>
        <taxon>Eurotiomycetidae</taxon>
        <taxon>Eurotiales</taxon>
        <taxon>Aspergillaceae</taxon>
        <taxon>Penicillium</taxon>
    </lineage>
</organism>
<accession>A0A9W9WIH5</accession>
<gene>
    <name evidence="1" type="ORF">N7530_010688</name>
</gene>
<dbReference type="Proteomes" id="UP001147760">
    <property type="component" value="Unassembled WGS sequence"/>
</dbReference>
<comment type="caution">
    <text evidence="1">The sequence shown here is derived from an EMBL/GenBank/DDBJ whole genome shotgun (WGS) entry which is preliminary data.</text>
</comment>
<keyword evidence="2" id="KW-1185">Reference proteome</keyword>
<evidence type="ECO:0000313" key="1">
    <source>
        <dbReference type="EMBL" id="KAJ5462483.1"/>
    </source>
</evidence>
<evidence type="ECO:0000313" key="2">
    <source>
        <dbReference type="Proteomes" id="UP001147760"/>
    </source>
</evidence>
<dbReference type="AlphaFoldDB" id="A0A9W9WIH5"/>
<name>A0A9W9WIH5_9EURO</name>
<reference evidence="1" key="2">
    <citation type="journal article" date="2023" name="IMA Fungus">
        <title>Comparative genomic study of the Penicillium genus elucidates a diverse pangenome and 15 lateral gene transfer events.</title>
        <authorList>
            <person name="Petersen C."/>
            <person name="Sorensen T."/>
            <person name="Nielsen M.R."/>
            <person name="Sondergaard T.E."/>
            <person name="Sorensen J.L."/>
            <person name="Fitzpatrick D.A."/>
            <person name="Frisvad J.C."/>
            <person name="Nielsen K.L."/>
        </authorList>
    </citation>
    <scope>NUCLEOTIDE SEQUENCE</scope>
    <source>
        <strain evidence="1">IBT 17660</strain>
    </source>
</reference>
<protein>
    <submittedName>
        <fullName evidence="1">Uncharacterized protein</fullName>
    </submittedName>
</protein>
<reference evidence="1" key="1">
    <citation type="submission" date="2022-12" db="EMBL/GenBank/DDBJ databases">
        <authorList>
            <person name="Petersen C."/>
        </authorList>
    </citation>
    <scope>NUCLEOTIDE SEQUENCE</scope>
    <source>
        <strain evidence="1">IBT 17660</strain>
    </source>
</reference>
<sequence>MASLSQHLVKMLSLSLHRDFFFAYRLYSSLLRASLVCYFRSPSWGCTVLKKSVTDRLLVTYQPLYYFAVLWGNFSASALSPSL</sequence>
<proteinExistence type="predicted"/>
<dbReference type="EMBL" id="JAPWDO010000007">
    <property type="protein sequence ID" value="KAJ5462483.1"/>
    <property type="molecule type" value="Genomic_DNA"/>
</dbReference>